<evidence type="ECO:0000256" key="1">
    <source>
        <dbReference type="SAM" id="MobiDB-lite"/>
    </source>
</evidence>
<feature type="compositionally biased region" description="Low complexity" evidence="1">
    <location>
        <begin position="8"/>
        <end position="21"/>
    </location>
</feature>
<feature type="region of interest" description="Disordered" evidence="1">
    <location>
        <begin position="1"/>
        <end position="68"/>
    </location>
</feature>
<dbReference type="AlphaFoldDB" id="A0AAD7VT54"/>
<evidence type="ECO:0000313" key="3">
    <source>
        <dbReference type="Proteomes" id="UP001217417"/>
    </source>
</evidence>
<comment type="caution">
    <text evidence="2">The sequence shown here is derived from an EMBL/GenBank/DDBJ whole genome shotgun (WGS) entry which is preliminary data.</text>
</comment>
<dbReference type="EMBL" id="JARPMG010000005">
    <property type="protein sequence ID" value="KAJ8100374.1"/>
    <property type="molecule type" value="Genomic_DNA"/>
</dbReference>
<keyword evidence="3" id="KW-1185">Reference proteome</keyword>
<reference evidence="2" key="1">
    <citation type="submission" date="2023-03" db="EMBL/GenBank/DDBJ databases">
        <title>Near-Complete genome sequence of Lipomyces tetrasporous NRRL Y-64009, an oleaginous yeast capable of growing on lignocellulosic hydrolysates.</title>
        <authorList>
            <consortium name="Lawrence Berkeley National Laboratory"/>
            <person name="Jagtap S.S."/>
            <person name="Liu J.-J."/>
            <person name="Walukiewicz H.E."/>
            <person name="Pangilinan J."/>
            <person name="Lipzen A."/>
            <person name="Ahrendt S."/>
            <person name="Koriabine M."/>
            <person name="Cobaugh K."/>
            <person name="Salamov A."/>
            <person name="Yoshinaga Y."/>
            <person name="Ng V."/>
            <person name="Daum C."/>
            <person name="Grigoriev I.V."/>
            <person name="Slininger P.J."/>
            <person name="Dien B.S."/>
            <person name="Jin Y.-S."/>
            <person name="Rao C.V."/>
        </authorList>
    </citation>
    <scope>NUCLEOTIDE SEQUENCE</scope>
    <source>
        <strain evidence="2">NRRL Y-64009</strain>
    </source>
</reference>
<organism evidence="2 3">
    <name type="scientific">Lipomyces tetrasporus</name>
    <dbReference type="NCBI Taxonomy" id="54092"/>
    <lineage>
        <taxon>Eukaryota</taxon>
        <taxon>Fungi</taxon>
        <taxon>Dikarya</taxon>
        <taxon>Ascomycota</taxon>
        <taxon>Saccharomycotina</taxon>
        <taxon>Lipomycetes</taxon>
        <taxon>Lipomycetales</taxon>
        <taxon>Lipomycetaceae</taxon>
        <taxon>Lipomyces</taxon>
    </lineage>
</organism>
<accession>A0AAD7VT54</accession>
<sequence>MLTSFIASRLSSSGSQSRSSRVALPKRSDGHEMMLPLQQSQNQTSNLPAQKVNSNRPREQESIRPQVGLISTRSRALLSTTVEQQSAVIENSVHTSIHSASDFLGHMRVLEARGSDWLGQLSGEQKRELDTILLRMLWKTRMATEPPTPISAGKN</sequence>
<proteinExistence type="predicted"/>
<name>A0AAD7VT54_9ASCO</name>
<gene>
    <name evidence="2" type="ORF">POJ06DRAFT_252501</name>
</gene>
<dbReference type="RefSeq" id="XP_056043824.1">
    <property type="nucleotide sequence ID" value="XM_056187536.1"/>
</dbReference>
<feature type="compositionally biased region" description="Polar residues" evidence="1">
    <location>
        <begin position="37"/>
        <end position="55"/>
    </location>
</feature>
<protein>
    <submittedName>
        <fullName evidence="2">Uncharacterized protein</fullName>
    </submittedName>
</protein>
<dbReference type="GeneID" id="80882702"/>
<evidence type="ECO:0000313" key="2">
    <source>
        <dbReference type="EMBL" id="KAJ8100374.1"/>
    </source>
</evidence>
<dbReference type="Proteomes" id="UP001217417">
    <property type="component" value="Unassembled WGS sequence"/>
</dbReference>